<evidence type="ECO:0000313" key="8">
    <source>
        <dbReference type="Proteomes" id="UP000029738"/>
    </source>
</evidence>
<dbReference type="InterPro" id="IPR011057">
    <property type="entry name" value="Mss4-like_sf"/>
</dbReference>
<dbReference type="PANTHER" id="PTHR33337">
    <property type="entry name" value="GFA DOMAIN-CONTAINING PROTEIN"/>
    <property type="match status" value="1"/>
</dbReference>
<dbReference type="EMBL" id="JHEG04000001">
    <property type="protein sequence ID" value="KAF3885159.1"/>
    <property type="molecule type" value="Genomic_DNA"/>
</dbReference>
<evidence type="ECO:0000256" key="1">
    <source>
        <dbReference type="ARBA" id="ARBA00005495"/>
    </source>
</evidence>
<feature type="domain" description="CENP-V/GFA" evidence="6">
    <location>
        <begin position="5"/>
        <end position="116"/>
    </location>
</feature>
<dbReference type="GO" id="GO:0046872">
    <property type="term" value="F:metal ion binding"/>
    <property type="evidence" value="ECO:0007669"/>
    <property type="project" value="UniProtKB-KW"/>
</dbReference>
<evidence type="ECO:0000313" key="7">
    <source>
        <dbReference type="EMBL" id="KAF3885159.1"/>
    </source>
</evidence>
<dbReference type="RefSeq" id="WP_153021524.1">
    <property type="nucleotide sequence ID" value="NZ_JHEG04000001.1"/>
</dbReference>
<dbReference type="AlphaFoldDB" id="A0A8S9T0S7"/>
<keyword evidence="8" id="KW-1185">Reference proteome</keyword>
<comment type="caution">
    <text evidence="7">The sequence shown here is derived from an EMBL/GenBank/DDBJ whole genome shotgun (WGS) entry which is preliminary data.</text>
</comment>
<evidence type="ECO:0000256" key="3">
    <source>
        <dbReference type="ARBA" id="ARBA00022833"/>
    </source>
</evidence>
<reference evidence="7" key="2">
    <citation type="submission" date="2019-11" db="EMBL/GenBank/DDBJ databases">
        <title>Improved Assembly of Tolypothrix boutellei genome.</title>
        <authorList>
            <person name="Sarangi A.N."/>
            <person name="Mukherjee M."/>
            <person name="Ghosh S."/>
            <person name="Singh D."/>
            <person name="Das A."/>
            <person name="Kant S."/>
            <person name="Prusty A."/>
            <person name="Tripathy S."/>
        </authorList>
    </citation>
    <scope>NUCLEOTIDE SEQUENCE</scope>
    <source>
        <strain evidence="7">VB521301</strain>
    </source>
</reference>
<evidence type="ECO:0000256" key="4">
    <source>
        <dbReference type="ARBA" id="ARBA00023239"/>
    </source>
</evidence>
<feature type="region of interest" description="Disordered" evidence="5">
    <location>
        <begin position="136"/>
        <end position="155"/>
    </location>
</feature>
<keyword evidence="2" id="KW-0479">Metal-binding</keyword>
<dbReference type="SUPFAM" id="SSF51316">
    <property type="entry name" value="Mss4-like"/>
    <property type="match status" value="1"/>
</dbReference>
<dbReference type="InterPro" id="IPR006913">
    <property type="entry name" value="CENP-V/GFA"/>
</dbReference>
<dbReference type="Pfam" id="PF04828">
    <property type="entry name" value="GFA"/>
    <property type="match status" value="1"/>
</dbReference>
<organism evidence="7 8">
    <name type="scientific">Tolypothrix bouteillei VB521301</name>
    <dbReference type="NCBI Taxonomy" id="1479485"/>
    <lineage>
        <taxon>Bacteria</taxon>
        <taxon>Bacillati</taxon>
        <taxon>Cyanobacteriota</taxon>
        <taxon>Cyanophyceae</taxon>
        <taxon>Nostocales</taxon>
        <taxon>Tolypothrichaceae</taxon>
        <taxon>Tolypothrix</taxon>
    </lineage>
</organism>
<comment type="similarity">
    <text evidence="1">Belongs to the Gfa family.</text>
</comment>
<reference evidence="7" key="1">
    <citation type="journal article" date="2015" name="Genome Announc.">
        <title>Draft Genome Sequence of Tolypothrix boutellei Strain VB521301.</title>
        <authorList>
            <person name="Chandrababunaidu M.M."/>
            <person name="Singh D."/>
            <person name="Sen D."/>
            <person name="Bhan S."/>
            <person name="Das S."/>
            <person name="Gupta A."/>
            <person name="Adhikary S.P."/>
            <person name="Tripathy S."/>
        </authorList>
    </citation>
    <scope>NUCLEOTIDE SEQUENCE</scope>
    <source>
        <strain evidence="7">VB521301</strain>
    </source>
</reference>
<dbReference type="PANTHER" id="PTHR33337:SF40">
    <property type="entry name" value="CENP-V_GFA DOMAIN-CONTAINING PROTEIN-RELATED"/>
    <property type="match status" value="1"/>
</dbReference>
<name>A0A8S9T0S7_9CYAN</name>
<evidence type="ECO:0000259" key="6">
    <source>
        <dbReference type="PROSITE" id="PS51891"/>
    </source>
</evidence>
<protein>
    <submittedName>
        <fullName evidence="7">GFA family protein</fullName>
    </submittedName>
</protein>
<evidence type="ECO:0000256" key="2">
    <source>
        <dbReference type="ARBA" id="ARBA00022723"/>
    </source>
</evidence>
<dbReference type="PROSITE" id="PS51891">
    <property type="entry name" value="CENP_V_GFA"/>
    <property type="match status" value="1"/>
</dbReference>
<feature type="compositionally biased region" description="Polar residues" evidence="5">
    <location>
        <begin position="144"/>
        <end position="155"/>
    </location>
</feature>
<sequence>MNDFVTGGCLCGFVRYEYRGELGLANYCHCNDCRKTTGSAFNIGVKVHAPNLRVISGYVRSYTKTTGSGDTIAREFCPECGSPLFTRAFAKPEFVWIKAGSLDDPTLVKPTYQIWRDRAVLWAYIDAELPSFPGNRTVVETKDTQPTVLGDKQQQ</sequence>
<proteinExistence type="inferred from homology"/>
<keyword evidence="4" id="KW-0456">Lyase</keyword>
<dbReference type="Proteomes" id="UP000029738">
    <property type="component" value="Unassembled WGS sequence"/>
</dbReference>
<accession>A0A8S9T0S7</accession>
<dbReference type="Gene3D" id="3.90.1590.10">
    <property type="entry name" value="glutathione-dependent formaldehyde- activating enzyme (gfa)"/>
    <property type="match status" value="1"/>
</dbReference>
<dbReference type="GO" id="GO:0016846">
    <property type="term" value="F:carbon-sulfur lyase activity"/>
    <property type="evidence" value="ECO:0007669"/>
    <property type="project" value="InterPro"/>
</dbReference>
<gene>
    <name evidence="7" type="ORF">DA73_0400006555</name>
</gene>
<evidence type="ECO:0000256" key="5">
    <source>
        <dbReference type="SAM" id="MobiDB-lite"/>
    </source>
</evidence>
<keyword evidence="3" id="KW-0862">Zinc</keyword>